<protein>
    <submittedName>
        <fullName evidence="2">SnoaL-like protein</fullName>
    </submittedName>
</protein>
<accession>A0A562KIY4</accession>
<reference evidence="2 3" key="1">
    <citation type="journal article" date="2015" name="Stand. Genomic Sci.">
        <title>Genomic Encyclopedia of Bacterial and Archaeal Type Strains, Phase III: the genomes of soil and plant-associated and newly described type strains.</title>
        <authorList>
            <person name="Whitman W.B."/>
            <person name="Woyke T."/>
            <person name="Klenk H.P."/>
            <person name="Zhou Y."/>
            <person name="Lilburn T.G."/>
            <person name="Beck B.J."/>
            <person name="De Vos P."/>
            <person name="Vandamme P."/>
            <person name="Eisen J.A."/>
            <person name="Garrity G."/>
            <person name="Hugenholtz P."/>
            <person name="Kyrpides N.C."/>
        </authorList>
    </citation>
    <scope>NUCLEOTIDE SEQUENCE [LARGE SCALE GENOMIC DNA]</scope>
    <source>
        <strain evidence="2 3">CGMCC 1.7748</strain>
    </source>
</reference>
<evidence type="ECO:0000259" key="1">
    <source>
        <dbReference type="Pfam" id="PF13577"/>
    </source>
</evidence>
<dbReference type="CDD" id="cd00531">
    <property type="entry name" value="NTF2_like"/>
    <property type="match status" value="1"/>
</dbReference>
<dbReference type="InterPro" id="IPR037401">
    <property type="entry name" value="SnoaL-like"/>
</dbReference>
<feature type="domain" description="SnoaL-like" evidence="1">
    <location>
        <begin position="6"/>
        <end position="133"/>
    </location>
</feature>
<dbReference type="Proteomes" id="UP000316624">
    <property type="component" value="Unassembled WGS sequence"/>
</dbReference>
<name>A0A562KIY4_SPHWJ</name>
<sequence>MDTLSRIEAERACERLVMRYALAVNEWDLDAFVSLFTPDAIWQRPNVPALRGHEEIRSFMSGQPSGRTLRHVNGLCMVTVNDDGETAGAISQTTVYDTAGHMAVPAPFSGPDMVVEYRDRLVRIEGDWFFAQRDTTVIFSIRA</sequence>
<gene>
    <name evidence="2" type="ORF">IQ35_01438</name>
</gene>
<evidence type="ECO:0000313" key="3">
    <source>
        <dbReference type="Proteomes" id="UP000316624"/>
    </source>
</evidence>
<keyword evidence="3" id="KW-1185">Reference proteome</keyword>
<dbReference type="AlphaFoldDB" id="A0A562KIY4"/>
<dbReference type="SUPFAM" id="SSF54427">
    <property type="entry name" value="NTF2-like"/>
    <property type="match status" value="1"/>
</dbReference>
<organism evidence="2 3">
    <name type="scientific">Sphingobium wenxiniae (strain DSM 21828 / CGMCC 1.7748 / JZ-1)</name>
    <dbReference type="NCBI Taxonomy" id="595605"/>
    <lineage>
        <taxon>Bacteria</taxon>
        <taxon>Pseudomonadati</taxon>
        <taxon>Pseudomonadota</taxon>
        <taxon>Alphaproteobacteria</taxon>
        <taxon>Sphingomonadales</taxon>
        <taxon>Sphingomonadaceae</taxon>
        <taxon>Sphingobium</taxon>
    </lineage>
</organism>
<dbReference type="RefSeq" id="WP_021247298.1">
    <property type="nucleotide sequence ID" value="NZ_JACIIY010000002.1"/>
</dbReference>
<dbReference type="Pfam" id="PF13577">
    <property type="entry name" value="SnoaL_4"/>
    <property type="match status" value="1"/>
</dbReference>
<dbReference type="EMBL" id="VLKK01000004">
    <property type="protein sequence ID" value="TWH95183.1"/>
    <property type="molecule type" value="Genomic_DNA"/>
</dbReference>
<proteinExistence type="predicted"/>
<evidence type="ECO:0000313" key="2">
    <source>
        <dbReference type="EMBL" id="TWH95183.1"/>
    </source>
</evidence>
<dbReference type="Gene3D" id="3.10.450.50">
    <property type="match status" value="1"/>
</dbReference>
<comment type="caution">
    <text evidence="2">The sequence shown here is derived from an EMBL/GenBank/DDBJ whole genome shotgun (WGS) entry which is preliminary data.</text>
</comment>
<dbReference type="InterPro" id="IPR032710">
    <property type="entry name" value="NTF2-like_dom_sf"/>
</dbReference>